<keyword evidence="4" id="KW-1185">Reference proteome</keyword>
<feature type="region of interest" description="Disordered" evidence="1">
    <location>
        <begin position="1"/>
        <end position="27"/>
    </location>
</feature>
<name>A0A1E7FB27_9STRA</name>
<dbReference type="InParanoid" id="A0A1E7FB27"/>
<evidence type="ECO:0000313" key="4">
    <source>
        <dbReference type="Proteomes" id="UP000095751"/>
    </source>
</evidence>
<organism evidence="3 4">
    <name type="scientific">Fragilariopsis cylindrus CCMP1102</name>
    <dbReference type="NCBI Taxonomy" id="635003"/>
    <lineage>
        <taxon>Eukaryota</taxon>
        <taxon>Sar</taxon>
        <taxon>Stramenopiles</taxon>
        <taxon>Ochrophyta</taxon>
        <taxon>Bacillariophyta</taxon>
        <taxon>Bacillariophyceae</taxon>
        <taxon>Bacillariophycidae</taxon>
        <taxon>Bacillariales</taxon>
        <taxon>Bacillariaceae</taxon>
        <taxon>Fragilariopsis</taxon>
    </lineage>
</organism>
<evidence type="ECO:0000256" key="1">
    <source>
        <dbReference type="SAM" id="MobiDB-lite"/>
    </source>
</evidence>
<dbReference type="KEGG" id="fcy:FRACYDRAFT_240032"/>
<evidence type="ECO:0000313" key="3">
    <source>
        <dbReference type="EMBL" id="OEU15347.1"/>
    </source>
</evidence>
<protein>
    <submittedName>
        <fullName evidence="3">Uncharacterized protein</fullName>
    </submittedName>
</protein>
<reference evidence="3 4" key="1">
    <citation type="submission" date="2016-09" db="EMBL/GenBank/DDBJ databases">
        <title>Extensive genetic diversity and differential bi-allelic expression allows diatom success in the polar Southern Ocean.</title>
        <authorList>
            <consortium name="DOE Joint Genome Institute"/>
            <person name="Mock T."/>
            <person name="Otillar R.P."/>
            <person name="Strauss J."/>
            <person name="Dupont C."/>
            <person name="Frickenhaus S."/>
            <person name="Maumus F."/>
            <person name="Mcmullan M."/>
            <person name="Sanges R."/>
            <person name="Schmutz J."/>
            <person name="Toseland A."/>
            <person name="Valas R."/>
            <person name="Veluchamy A."/>
            <person name="Ward B.J."/>
            <person name="Allen A."/>
            <person name="Barry K."/>
            <person name="Falciatore A."/>
            <person name="Ferrante M."/>
            <person name="Fortunato A.E."/>
            <person name="Gloeckner G."/>
            <person name="Gruber A."/>
            <person name="Hipkin R."/>
            <person name="Janech M."/>
            <person name="Kroth P."/>
            <person name="Leese F."/>
            <person name="Lindquist E."/>
            <person name="Lyon B.R."/>
            <person name="Martin J."/>
            <person name="Mayer C."/>
            <person name="Parker M."/>
            <person name="Quesneville H."/>
            <person name="Raymond J."/>
            <person name="Uhlig C."/>
            <person name="Valentin K.U."/>
            <person name="Worden A.Z."/>
            <person name="Armbrust E.V."/>
            <person name="Bowler C."/>
            <person name="Green B."/>
            <person name="Moulton V."/>
            <person name="Van Oosterhout C."/>
            <person name="Grigoriev I."/>
        </authorList>
    </citation>
    <scope>NUCLEOTIDE SEQUENCE [LARGE SCALE GENOMIC DNA]</scope>
    <source>
        <strain evidence="3 4">CCMP1102</strain>
    </source>
</reference>
<keyword evidence="2" id="KW-0812">Transmembrane</keyword>
<sequence length="426" mass="48315">MNTPPRIRNLEDAEEEQQTTGSWEQFDPYSVQPFVEGMSEYDEYQQAWRMLGFMVDCNFVDNDEEGSGSNDQDTTEDGCARYVVWAAYVDLDYEGGGIAEYQYWDRDTQSWDDSACAYADGSDDGDSRCAKMDCHLDDTSFAVLGFFKHRSYDDWMEQLFKHEGMCVWSDEEYAFMKNARKSWPQGCVDSGKMSDDGEYNLYYNIKPTTNGRISIGFYTDTKCVEDYAVTTEQTENMIGNFFLESDNNSGDSNDNGDYDFSSESLSESMDRWNSAFAVWTTCHPCVAYDIENTDGSGYGDDDCNDGDRRHRNLGGEACPTGEKFECYDDAGYTNCMKFSAKTVMKTATFRDIALGRTQQTLVEYPLSGFLSEASQFTYDAMSSFAAYFWFIAVSSAFCLSLFCLFKVSRDTTTKSKGANQESLLTM</sequence>
<dbReference type="OrthoDB" id="42797at2759"/>
<dbReference type="EMBL" id="KV784359">
    <property type="protein sequence ID" value="OEU15347.1"/>
    <property type="molecule type" value="Genomic_DNA"/>
</dbReference>
<gene>
    <name evidence="3" type="ORF">FRACYDRAFT_240032</name>
</gene>
<keyword evidence="2" id="KW-0472">Membrane</keyword>
<accession>A0A1E7FB27</accession>
<proteinExistence type="predicted"/>
<keyword evidence="2" id="KW-1133">Transmembrane helix</keyword>
<feature type="transmembrane region" description="Helical" evidence="2">
    <location>
        <begin position="384"/>
        <end position="405"/>
    </location>
</feature>
<evidence type="ECO:0000256" key="2">
    <source>
        <dbReference type="SAM" id="Phobius"/>
    </source>
</evidence>
<dbReference type="AlphaFoldDB" id="A0A1E7FB27"/>
<dbReference type="Proteomes" id="UP000095751">
    <property type="component" value="Unassembled WGS sequence"/>
</dbReference>